<evidence type="ECO:0000256" key="4">
    <source>
        <dbReference type="ARBA" id="ARBA00022737"/>
    </source>
</evidence>
<keyword evidence="10" id="KW-0496">Mitochondrion</keyword>
<evidence type="ECO:0000256" key="7">
    <source>
        <dbReference type="ARBA" id="ARBA00023136"/>
    </source>
</evidence>
<keyword evidence="5" id="KW-0378">Hydrolase</keyword>
<evidence type="ECO:0000256" key="1">
    <source>
        <dbReference type="ARBA" id="ARBA00004141"/>
    </source>
</evidence>
<keyword evidence="2" id="KW-0433">Leucine-rich repeat</keyword>
<evidence type="ECO:0000256" key="6">
    <source>
        <dbReference type="ARBA" id="ARBA00022989"/>
    </source>
</evidence>
<dbReference type="CDD" id="cd03382">
    <property type="entry name" value="PAP2_dolichyldiphosphatase"/>
    <property type="match status" value="1"/>
</dbReference>
<dbReference type="InterPro" id="IPR036938">
    <property type="entry name" value="PAP2/HPO_sf"/>
</dbReference>
<accession>A0A3P3YFV9</accession>
<dbReference type="Gene3D" id="1.20.144.10">
    <property type="entry name" value="Phosphatidic acid phosphatase type 2/haloperoxidase"/>
    <property type="match status" value="1"/>
</dbReference>
<comment type="subcellular location">
    <subcellularLocation>
        <location evidence="1">Membrane</location>
        <topology evidence="1">Multi-pass membrane protein</topology>
    </subcellularLocation>
</comment>
<feature type="domain" description="Phosphatidic acid phosphatase type 2/haloperoxidase" evidence="9">
    <location>
        <begin position="77"/>
        <end position="186"/>
    </location>
</feature>
<dbReference type="SMART" id="SM00369">
    <property type="entry name" value="LRR_TYP"/>
    <property type="match status" value="3"/>
</dbReference>
<dbReference type="GO" id="GO:0016020">
    <property type="term" value="C:membrane"/>
    <property type="evidence" value="ECO:0007669"/>
    <property type="project" value="UniProtKB-SubCell"/>
</dbReference>
<evidence type="ECO:0000259" key="9">
    <source>
        <dbReference type="SMART" id="SM00014"/>
    </source>
</evidence>
<feature type="transmembrane region" description="Helical" evidence="8">
    <location>
        <begin position="173"/>
        <end position="193"/>
    </location>
</feature>
<evidence type="ECO:0000313" key="11">
    <source>
        <dbReference type="Proteomes" id="UP000290189"/>
    </source>
</evidence>
<dbReference type="InterPro" id="IPR003591">
    <property type="entry name" value="Leu-rich_rpt_typical-subtyp"/>
</dbReference>
<evidence type="ECO:0000256" key="2">
    <source>
        <dbReference type="ARBA" id="ARBA00022614"/>
    </source>
</evidence>
<evidence type="ECO:0000256" key="8">
    <source>
        <dbReference type="SAM" id="Phobius"/>
    </source>
</evidence>
<keyword evidence="7 8" id="KW-0472">Membrane</keyword>
<keyword evidence="4" id="KW-0677">Repeat</keyword>
<dbReference type="Pfam" id="PF01569">
    <property type="entry name" value="PAP2"/>
    <property type="match status" value="1"/>
</dbReference>
<dbReference type="Pfam" id="PF13855">
    <property type="entry name" value="LRR_8"/>
    <property type="match status" value="1"/>
</dbReference>
<dbReference type="SMART" id="SM00014">
    <property type="entry name" value="acidPPc"/>
    <property type="match status" value="1"/>
</dbReference>
<dbReference type="InterPro" id="IPR039667">
    <property type="entry name" value="Dolichyldiphosphatase_PAP2"/>
</dbReference>
<organism evidence="10 11">
    <name type="scientific">Plasmodiophora brassicae</name>
    <name type="common">Clubroot disease agent</name>
    <dbReference type="NCBI Taxonomy" id="37360"/>
    <lineage>
        <taxon>Eukaryota</taxon>
        <taxon>Sar</taxon>
        <taxon>Rhizaria</taxon>
        <taxon>Endomyxa</taxon>
        <taxon>Phytomyxea</taxon>
        <taxon>Plasmodiophorida</taxon>
        <taxon>Plasmodiophoridae</taxon>
        <taxon>Plasmodiophora</taxon>
    </lineage>
</organism>
<dbReference type="EMBL" id="OVEO01000010">
    <property type="protein sequence ID" value="SPQ98860.1"/>
    <property type="molecule type" value="Genomic_DNA"/>
</dbReference>
<dbReference type="InterPro" id="IPR001611">
    <property type="entry name" value="Leu-rich_rpt"/>
</dbReference>
<dbReference type="GO" id="GO:0016787">
    <property type="term" value="F:hydrolase activity"/>
    <property type="evidence" value="ECO:0007669"/>
    <property type="project" value="UniProtKB-KW"/>
</dbReference>
<dbReference type="InterPro" id="IPR000326">
    <property type="entry name" value="PAP2/HPO"/>
</dbReference>
<name>A0A3P3YFV9_PLABS</name>
<dbReference type="SUPFAM" id="SSF48317">
    <property type="entry name" value="Acid phosphatase/Vanadium-dependent haloperoxidase"/>
    <property type="match status" value="1"/>
</dbReference>
<protein>
    <recommendedName>
        <fullName evidence="9">Phosphatidic acid phosphatase type 2/haloperoxidase domain-containing protein</fullName>
    </recommendedName>
</protein>
<dbReference type="InterPro" id="IPR032675">
    <property type="entry name" value="LRR_dom_sf"/>
</dbReference>
<evidence type="ECO:0000256" key="3">
    <source>
        <dbReference type="ARBA" id="ARBA00022692"/>
    </source>
</evidence>
<dbReference type="InterPro" id="IPR050333">
    <property type="entry name" value="SLRP"/>
</dbReference>
<dbReference type="UniPathway" id="UPA00378"/>
<dbReference type="PANTHER" id="PTHR45712">
    <property type="entry name" value="AGAP008170-PA"/>
    <property type="match status" value="1"/>
</dbReference>
<dbReference type="PANTHER" id="PTHR45712:SF22">
    <property type="entry name" value="INSULIN-LIKE GROWTH FACTOR-BINDING PROTEIN COMPLEX ACID LABILE SUBUNIT"/>
    <property type="match status" value="1"/>
</dbReference>
<dbReference type="GO" id="GO:0005615">
    <property type="term" value="C:extracellular space"/>
    <property type="evidence" value="ECO:0007669"/>
    <property type="project" value="TreeGrafter"/>
</dbReference>
<keyword evidence="6 8" id="KW-1133">Transmembrane helix</keyword>
<dbReference type="Proteomes" id="UP000290189">
    <property type="component" value="Unassembled WGS sequence"/>
</dbReference>
<evidence type="ECO:0000256" key="5">
    <source>
        <dbReference type="ARBA" id="ARBA00022801"/>
    </source>
</evidence>
<dbReference type="SUPFAM" id="SSF52058">
    <property type="entry name" value="L domain-like"/>
    <property type="match status" value="1"/>
</dbReference>
<feature type="transmembrane region" description="Helical" evidence="8">
    <location>
        <begin position="50"/>
        <end position="70"/>
    </location>
</feature>
<reference evidence="10 11" key="1">
    <citation type="submission" date="2018-03" db="EMBL/GenBank/DDBJ databases">
        <authorList>
            <person name="Fogelqvist J."/>
        </authorList>
    </citation>
    <scope>NUCLEOTIDE SEQUENCE [LARGE SCALE GENOMIC DNA]</scope>
</reference>
<dbReference type="Gene3D" id="3.80.10.10">
    <property type="entry name" value="Ribonuclease Inhibitor"/>
    <property type="match status" value="1"/>
</dbReference>
<evidence type="ECO:0000313" key="10">
    <source>
        <dbReference type="EMBL" id="SPQ98860.1"/>
    </source>
</evidence>
<keyword evidence="3 8" id="KW-0812">Transmembrane</keyword>
<geneLocation type="mitochondrion" evidence="10"/>
<dbReference type="PROSITE" id="PS51450">
    <property type="entry name" value="LRR"/>
    <property type="match status" value="1"/>
</dbReference>
<sequence length="652" mass="73168">MLLAGIPILSVGGVSDFGDTDRFVRDARMAWKVVQLTYVWYHHGDLFSHLLAYTSLLPIAVCVAVATLFWSRRDLQTFFLGCGCIVCEVVNVVLKRVIRQPRPIESLRSGYGMPSDHAQFMFFIATSAILMRCRMGRPWPRNLAVGIAVTTLASSCAYSRIHMKVHTPEQVAVGAVIGIGVAVVWNLFVHCVIRPRAFDILQRSHLGRRLLIRDCSHVGTVTDVLHEHLRLIGIEHDVLRGYRVVSQGDDVQYLQKWTSDRLYELRALLLKKECRECRSFFKGVLVFSSMCIEKMDELLVKLTQLHRLVLNDNRLKQIDCIPPELTELYACGNRITDLCATPVLASSSLVTLDLSYNAIKTIGPSALLHNVQNLNLAFNNITDLGSTISTIAAMPRLRSLRLDHNPISILFAYRQRILRAAAALETLDLVPIRPEARNQSSREPPPTPCDLTDVVLLSIRITSATHAPPELPVEDTARPNGFEERVLYHCEIRFPGQDTAMSVTNDVEADPETGTIMFNAVHEIQFRPSETWRDYLMLLGLRVCLYRRTVTTYQASETPEDESTWRQVRYEHEQLVGCVRMDTRHVFRCDPSSVFVSLLQGDASCPLQNVSEGDDPRTKWAVGLGDRTTSSLTIALAINGSLASPPSQPEEP</sequence>
<gene>
    <name evidence="10" type="ORF">PLBR_LOCUS6075</name>
</gene>
<dbReference type="AlphaFoldDB" id="A0A3P3YFV9"/>
<feature type="transmembrane region" description="Helical" evidence="8">
    <location>
        <begin position="142"/>
        <end position="161"/>
    </location>
</feature>
<proteinExistence type="predicted"/>